<feature type="compositionally biased region" description="Basic and acidic residues" evidence="1">
    <location>
        <begin position="106"/>
        <end position="116"/>
    </location>
</feature>
<dbReference type="HOGENOM" id="CLU_1878733_0_0_1"/>
<keyword evidence="3" id="KW-1185">Reference proteome</keyword>
<proteinExistence type="predicted"/>
<name>A0A0D9ZP42_9ORYZ</name>
<feature type="compositionally biased region" description="Basic and acidic residues" evidence="1">
    <location>
        <begin position="124"/>
        <end position="135"/>
    </location>
</feature>
<feature type="region of interest" description="Disordered" evidence="1">
    <location>
        <begin position="102"/>
        <end position="135"/>
    </location>
</feature>
<reference evidence="2" key="2">
    <citation type="submission" date="2018-05" db="EMBL/GenBank/DDBJ databases">
        <title>OgluRS3 (Oryza glumaepatula Reference Sequence Version 3).</title>
        <authorList>
            <person name="Zhang J."/>
            <person name="Kudrna D."/>
            <person name="Lee S."/>
            <person name="Talag J."/>
            <person name="Welchert J."/>
            <person name="Wing R.A."/>
        </authorList>
    </citation>
    <scope>NUCLEOTIDE SEQUENCE [LARGE SCALE GENOMIC DNA]</scope>
</reference>
<dbReference type="Proteomes" id="UP000026961">
    <property type="component" value="Chromosome 4"/>
</dbReference>
<sequence>MVGWDFVNSLTSKSGDKQLHYAGSAHTEEAGAEGGEAGGGGVEEAGGVFAAVLEEAAAQTVHLPLQLLHVLLLSRLVLPGRGGGSGRGDLALPVAALGSSSAWGERGARHGGELGAREAAASGDQREMLERKERSGAERRIQFGRWERWDFG</sequence>
<organism evidence="2">
    <name type="scientific">Oryza glumipatula</name>
    <dbReference type="NCBI Taxonomy" id="40148"/>
    <lineage>
        <taxon>Eukaryota</taxon>
        <taxon>Viridiplantae</taxon>
        <taxon>Streptophyta</taxon>
        <taxon>Embryophyta</taxon>
        <taxon>Tracheophyta</taxon>
        <taxon>Spermatophyta</taxon>
        <taxon>Magnoliopsida</taxon>
        <taxon>Liliopsida</taxon>
        <taxon>Poales</taxon>
        <taxon>Poaceae</taxon>
        <taxon>BOP clade</taxon>
        <taxon>Oryzoideae</taxon>
        <taxon>Oryzeae</taxon>
        <taxon>Oryzinae</taxon>
        <taxon>Oryza</taxon>
    </lineage>
</organism>
<dbReference type="Gramene" id="OGLUM04G21400.2">
    <property type="protein sequence ID" value="OGLUM04G21400.2"/>
    <property type="gene ID" value="OGLUM04G21400"/>
</dbReference>
<dbReference type="AlphaFoldDB" id="A0A0D9ZP42"/>
<evidence type="ECO:0000313" key="3">
    <source>
        <dbReference type="Proteomes" id="UP000026961"/>
    </source>
</evidence>
<protein>
    <submittedName>
        <fullName evidence="2">Uncharacterized protein</fullName>
    </submittedName>
</protein>
<accession>A0A0D9ZP42</accession>
<reference evidence="2" key="1">
    <citation type="submission" date="2015-04" db="UniProtKB">
        <authorList>
            <consortium name="EnsemblPlants"/>
        </authorList>
    </citation>
    <scope>IDENTIFICATION</scope>
</reference>
<dbReference type="EnsemblPlants" id="OGLUM04G21400.2">
    <property type="protein sequence ID" value="OGLUM04G21400.2"/>
    <property type="gene ID" value="OGLUM04G21400"/>
</dbReference>
<evidence type="ECO:0000256" key="1">
    <source>
        <dbReference type="SAM" id="MobiDB-lite"/>
    </source>
</evidence>
<evidence type="ECO:0000313" key="2">
    <source>
        <dbReference type="EnsemblPlants" id="OGLUM04G21400.2"/>
    </source>
</evidence>